<evidence type="ECO:0000256" key="3">
    <source>
        <dbReference type="ARBA" id="ARBA00023242"/>
    </source>
</evidence>
<dbReference type="Proteomes" id="UP000233837">
    <property type="component" value="Unassembled WGS sequence"/>
</dbReference>
<sequence>MDFVRRADAKKCIKVQAKAKRLSFIAKGVGDSQQVEGEVSCDESDSEISAYQSRRNELLQNVEQVFSDAVDKYSKLSFVKERLERWKKCRLPSYQDAYISLSVPYIFSPYVRLELLKWDHLYKTMDFFDMNTARNLFEQMLVKNTHSYIVIITANTHDGFTDEA</sequence>
<dbReference type="Pfam" id="PF07842">
    <property type="entry name" value="GCFC"/>
    <property type="match status" value="1"/>
</dbReference>
<evidence type="ECO:0000313" key="6">
    <source>
        <dbReference type="Proteomes" id="UP000233837"/>
    </source>
</evidence>
<organism evidence="5 6">
    <name type="scientific">Dendrobium catenatum</name>
    <dbReference type="NCBI Taxonomy" id="906689"/>
    <lineage>
        <taxon>Eukaryota</taxon>
        <taxon>Viridiplantae</taxon>
        <taxon>Streptophyta</taxon>
        <taxon>Embryophyta</taxon>
        <taxon>Tracheophyta</taxon>
        <taxon>Spermatophyta</taxon>
        <taxon>Magnoliopsida</taxon>
        <taxon>Liliopsida</taxon>
        <taxon>Asparagales</taxon>
        <taxon>Orchidaceae</taxon>
        <taxon>Epidendroideae</taxon>
        <taxon>Malaxideae</taxon>
        <taxon>Dendrobiinae</taxon>
        <taxon>Dendrobium</taxon>
    </lineage>
</organism>
<keyword evidence="3" id="KW-0539">Nucleus</keyword>
<evidence type="ECO:0000256" key="2">
    <source>
        <dbReference type="ARBA" id="ARBA00010801"/>
    </source>
</evidence>
<dbReference type="InterPro" id="IPR012890">
    <property type="entry name" value="GCFC2-like"/>
</dbReference>
<name>A0A2I0X761_9ASPA</name>
<protein>
    <recommendedName>
        <fullName evidence="4">GCF C-terminal domain-containing protein</fullName>
    </recommendedName>
</protein>
<evidence type="ECO:0000313" key="5">
    <source>
        <dbReference type="EMBL" id="PKU83754.1"/>
    </source>
</evidence>
<feature type="domain" description="GCF C-terminal" evidence="4">
    <location>
        <begin position="78"/>
        <end position="140"/>
    </location>
</feature>
<evidence type="ECO:0000256" key="1">
    <source>
        <dbReference type="ARBA" id="ARBA00004123"/>
    </source>
</evidence>
<evidence type="ECO:0000259" key="4">
    <source>
        <dbReference type="Pfam" id="PF07842"/>
    </source>
</evidence>
<dbReference type="PANTHER" id="PTHR12214:SF0">
    <property type="entry name" value="LD29489P"/>
    <property type="match status" value="1"/>
</dbReference>
<dbReference type="GO" id="GO:0005634">
    <property type="term" value="C:nucleus"/>
    <property type="evidence" value="ECO:0007669"/>
    <property type="project" value="UniProtKB-SubCell"/>
</dbReference>
<comment type="subcellular location">
    <subcellularLocation>
        <location evidence="1">Nucleus</location>
    </subcellularLocation>
</comment>
<dbReference type="AlphaFoldDB" id="A0A2I0X761"/>
<dbReference type="EMBL" id="KZ502085">
    <property type="protein sequence ID" value="PKU83754.1"/>
    <property type="molecule type" value="Genomic_DNA"/>
</dbReference>
<dbReference type="InterPro" id="IPR022783">
    <property type="entry name" value="GCFC_dom"/>
</dbReference>
<dbReference type="GO" id="GO:0000398">
    <property type="term" value="P:mRNA splicing, via spliceosome"/>
    <property type="evidence" value="ECO:0007669"/>
    <property type="project" value="InterPro"/>
</dbReference>
<keyword evidence="6" id="KW-1185">Reference proteome</keyword>
<accession>A0A2I0X761</accession>
<dbReference type="GO" id="GO:0003677">
    <property type="term" value="F:DNA binding"/>
    <property type="evidence" value="ECO:0007669"/>
    <property type="project" value="InterPro"/>
</dbReference>
<reference evidence="5 6" key="2">
    <citation type="journal article" date="2017" name="Nature">
        <title>The Apostasia genome and the evolution of orchids.</title>
        <authorList>
            <person name="Zhang G.Q."/>
            <person name="Liu K.W."/>
            <person name="Li Z."/>
            <person name="Lohaus R."/>
            <person name="Hsiao Y.Y."/>
            <person name="Niu S.C."/>
            <person name="Wang J.Y."/>
            <person name="Lin Y.C."/>
            <person name="Xu Q."/>
            <person name="Chen L.J."/>
            <person name="Yoshida K."/>
            <person name="Fujiwara S."/>
            <person name="Wang Z.W."/>
            <person name="Zhang Y.Q."/>
            <person name="Mitsuda N."/>
            <person name="Wang M."/>
            <person name="Liu G.H."/>
            <person name="Pecoraro L."/>
            <person name="Huang H.X."/>
            <person name="Xiao X.J."/>
            <person name="Lin M."/>
            <person name="Wu X.Y."/>
            <person name="Wu W.L."/>
            <person name="Chen Y.Y."/>
            <person name="Chang S.B."/>
            <person name="Sakamoto S."/>
            <person name="Ohme-Takagi M."/>
            <person name="Yagi M."/>
            <person name="Zeng S.J."/>
            <person name="Shen C.Y."/>
            <person name="Yeh C.M."/>
            <person name="Luo Y.B."/>
            <person name="Tsai W.C."/>
            <person name="Van de Peer Y."/>
            <person name="Liu Z.J."/>
        </authorList>
    </citation>
    <scope>NUCLEOTIDE SEQUENCE [LARGE SCALE GENOMIC DNA]</scope>
    <source>
        <tissue evidence="5">The whole plant</tissue>
    </source>
</reference>
<proteinExistence type="inferred from homology"/>
<dbReference type="STRING" id="906689.A0A2I0X761"/>
<gene>
    <name evidence="5" type="ORF">MA16_Dca010147</name>
</gene>
<comment type="similarity">
    <text evidence="2">Belongs to the GCF family.</text>
</comment>
<dbReference type="PANTHER" id="PTHR12214">
    <property type="entry name" value="GC-RICH SEQUENCE DNA-BINDING FACTOR"/>
    <property type="match status" value="1"/>
</dbReference>
<reference evidence="5 6" key="1">
    <citation type="journal article" date="2016" name="Sci. Rep.">
        <title>The Dendrobium catenatum Lindl. genome sequence provides insights into polysaccharide synthase, floral development and adaptive evolution.</title>
        <authorList>
            <person name="Zhang G.Q."/>
            <person name="Xu Q."/>
            <person name="Bian C."/>
            <person name="Tsai W.C."/>
            <person name="Yeh C.M."/>
            <person name="Liu K.W."/>
            <person name="Yoshida K."/>
            <person name="Zhang L.S."/>
            <person name="Chang S.B."/>
            <person name="Chen F."/>
            <person name="Shi Y."/>
            <person name="Su Y.Y."/>
            <person name="Zhang Y.Q."/>
            <person name="Chen L.J."/>
            <person name="Yin Y."/>
            <person name="Lin M."/>
            <person name="Huang H."/>
            <person name="Deng H."/>
            <person name="Wang Z.W."/>
            <person name="Zhu S.L."/>
            <person name="Zhao X."/>
            <person name="Deng C."/>
            <person name="Niu S.C."/>
            <person name="Huang J."/>
            <person name="Wang M."/>
            <person name="Liu G.H."/>
            <person name="Yang H.J."/>
            <person name="Xiao X.J."/>
            <person name="Hsiao Y.Y."/>
            <person name="Wu W.L."/>
            <person name="Chen Y.Y."/>
            <person name="Mitsuda N."/>
            <person name="Ohme-Takagi M."/>
            <person name="Luo Y.B."/>
            <person name="Van de Peer Y."/>
            <person name="Liu Z.J."/>
        </authorList>
    </citation>
    <scope>NUCLEOTIDE SEQUENCE [LARGE SCALE GENOMIC DNA]</scope>
    <source>
        <tissue evidence="5">The whole plant</tissue>
    </source>
</reference>